<comment type="caution">
    <text evidence="1">The sequence shown here is derived from an EMBL/GenBank/DDBJ whole genome shotgun (WGS) entry which is preliminary data.</text>
</comment>
<proteinExistence type="predicted"/>
<organism evidence="1 2">
    <name type="scientific">Deinococcus malanensis</name>
    <dbReference type="NCBI Taxonomy" id="1706855"/>
    <lineage>
        <taxon>Bacteria</taxon>
        <taxon>Thermotogati</taxon>
        <taxon>Deinococcota</taxon>
        <taxon>Deinococci</taxon>
        <taxon>Deinococcales</taxon>
        <taxon>Deinococcaceae</taxon>
        <taxon>Deinococcus</taxon>
    </lineage>
</organism>
<evidence type="ECO:0000313" key="2">
    <source>
        <dbReference type="Proteomes" id="UP000647587"/>
    </source>
</evidence>
<reference evidence="2" key="1">
    <citation type="journal article" date="2019" name="Int. J. Syst. Evol. Microbiol.">
        <title>The Global Catalogue of Microorganisms (GCM) 10K type strain sequencing project: providing services to taxonomists for standard genome sequencing and annotation.</title>
        <authorList>
            <consortium name="The Broad Institute Genomics Platform"/>
            <consortium name="The Broad Institute Genome Sequencing Center for Infectious Disease"/>
            <person name="Wu L."/>
            <person name="Ma J."/>
        </authorList>
    </citation>
    <scope>NUCLEOTIDE SEQUENCE [LARGE SCALE GENOMIC DNA]</scope>
    <source>
        <strain evidence="2">JCM 30331</strain>
    </source>
</reference>
<evidence type="ECO:0000313" key="1">
    <source>
        <dbReference type="EMBL" id="GGK12626.1"/>
    </source>
</evidence>
<gene>
    <name evidence="1" type="ORF">GCM10008955_02400</name>
</gene>
<accession>A0ABQ2EID2</accession>
<dbReference type="EMBL" id="BMPP01000001">
    <property type="protein sequence ID" value="GGK12626.1"/>
    <property type="molecule type" value="Genomic_DNA"/>
</dbReference>
<protein>
    <submittedName>
        <fullName evidence="1">Uncharacterized protein</fullName>
    </submittedName>
</protein>
<sequence>MPTRSRPEVPQALHLARLAQGTPGQWVALPGGQVRCLNLSGRVDGPALTGWLVCLTGEAVVDLPLNNFVRLRASESYRVRAEEPWTAFETRSGTVLLLIPDA</sequence>
<dbReference type="RefSeq" id="WP_189003745.1">
    <property type="nucleotide sequence ID" value="NZ_BMPP01000001.1"/>
</dbReference>
<dbReference type="Proteomes" id="UP000647587">
    <property type="component" value="Unassembled WGS sequence"/>
</dbReference>
<name>A0ABQ2EID2_9DEIO</name>
<keyword evidence="2" id="KW-1185">Reference proteome</keyword>